<dbReference type="InterPro" id="IPR000792">
    <property type="entry name" value="Tscrpt_reg_LuxR_C"/>
</dbReference>
<evidence type="ECO:0000313" key="6">
    <source>
        <dbReference type="EMBL" id="PEH41178.1"/>
    </source>
</evidence>
<evidence type="ECO:0000256" key="1">
    <source>
        <dbReference type="ARBA" id="ARBA00022553"/>
    </source>
</evidence>
<name>A0A2A7SCB5_BURGA</name>
<dbReference type="SMART" id="SM00421">
    <property type="entry name" value="HTH_LUXR"/>
    <property type="match status" value="1"/>
</dbReference>
<dbReference type="PRINTS" id="PR00038">
    <property type="entry name" value="HTHLUXR"/>
</dbReference>
<evidence type="ECO:0000259" key="5">
    <source>
        <dbReference type="PROSITE" id="PS50110"/>
    </source>
</evidence>
<feature type="domain" description="Response regulatory" evidence="5">
    <location>
        <begin position="12"/>
        <end position="129"/>
    </location>
</feature>
<evidence type="ECO:0000313" key="7">
    <source>
        <dbReference type="Proteomes" id="UP000220629"/>
    </source>
</evidence>
<dbReference type="InterPro" id="IPR011006">
    <property type="entry name" value="CheY-like_superfamily"/>
</dbReference>
<dbReference type="InterPro" id="IPR058245">
    <property type="entry name" value="NreC/VraR/RcsB-like_REC"/>
</dbReference>
<dbReference type="Proteomes" id="UP000220629">
    <property type="component" value="Unassembled WGS sequence"/>
</dbReference>
<dbReference type="InterPro" id="IPR039420">
    <property type="entry name" value="WalR-like"/>
</dbReference>
<dbReference type="PANTHER" id="PTHR43214">
    <property type="entry name" value="TWO-COMPONENT RESPONSE REGULATOR"/>
    <property type="match status" value="1"/>
</dbReference>
<dbReference type="CDD" id="cd17535">
    <property type="entry name" value="REC_NarL-like"/>
    <property type="match status" value="1"/>
</dbReference>
<dbReference type="CDD" id="cd06170">
    <property type="entry name" value="LuxR_C_like"/>
    <property type="match status" value="1"/>
</dbReference>
<dbReference type="EMBL" id="PDDY01000001">
    <property type="protein sequence ID" value="PEH41178.1"/>
    <property type="molecule type" value="Genomic_DNA"/>
</dbReference>
<dbReference type="PROSITE" id="PS50043">
    <property type="entry name" value="HTH_LUXR_2"/>
    <property type="match status" value="1"/>
</dbReference>
<dbReference type="GO" id="GO:0006355">
    <property type="term" value="P:regulation of DNA-templated transcription"/>
    <property type="evidence" value="ECO:0007669"/>
    <property type="project" value="InterPro"/>
</dbReference>
<dbReference type="RefSeq" id="WP_096752189.1">
    <property type="nucleotide sequence ID" value="NZ_CADEPO010000007.1"/>
</dbReference>
<sequence length="239" mass="26045">MNPIPHEVPSLAIALLDSHELVRFALRTRIEQEPGWTVAGAFGLADELLGALAAGASFEIVVMNHVLDASDGLDLVWALRAGYPAMRILICSEHERANTIARLFQLGVHGFIGRTQSLDDHIEAVRKVAAGNTYFSARVMRTRPAPGGFALPVSASSGVQTIDDAATLLMHPDLTTRERTVLEYCLEGLSISQIADRVGRGYKTISSQKQAAYRKLGVRNDAELIARLSHHDRVGRGRE</sequence>
<dbReference type="SUPFAM" id="SSF46894">
    <property type="entry name" value="C-terminal effector domain of the bipartite response regulators"/>
    <property type="match status" value="1"/>
</dbReference>
<dbReference type="GO" id="GO:0003677">
    <property type="term" value="F:DNA binding"/>
    <property type="evidence" value="ECO:0007669"/>
    <property type="project" value="UniProtKB-KW"/>
</dbReference>
<dbReference type="Pfam" id="PF00196">
    <property type="entry name" value="GerE"/>
    <property type="match status" value="1"/>
</dbReference>
<dbReference type="PROSITE" id="PS50110">
    <property type="entry name" value="RESPONSE_REGULATORY"/>
    <property type="match status" value="1"/>
</dbReference>
<evidence type="ECO:0000256" key="2">
    <source>
        <dbReference type="ARBA" id="ARBA00023125"/>
    </source>
</evidence>
<dbReference type="InterPro" id="IPR016032">
    <property type="entry name" value="Sig_transdc_resp-reg_C-effctor"/>
</dbReference>
<comment type="caution">
    <text evidence="3">Lacks conserved residue(s) required for the propagation of feature annotation.</text>
</comment>
<reference evidence="7" key="1">
    <citation type="submission" date="2017-09" db="EMBL/GenBank/DDBJ databases">
        <title>FDA dAtabase for Regulatory Grade micrObial Sequences (FDA-ARGOS): Supporting development and validation of Infectious Disease Dx tests.</title>
        <authorList>
            <person name="Minogue T."/>
            <person name="Wolcott M."/>
            <person name="Wasieloski L."/>
            <person name="Aguilar W."/>
            <person name="Moore D."/>
            <person name="Tallon L."/>
            <person name="Sadzewicz L."/>
            <person name="Ott S."/>
            <person name="Zhao X."/>
            <person name="Nagaraj S."/>
            <person name="Vavikolanu K."/>
            <person name="Aluvathingal J."/>
            <person name="Nadendla S."/>
            <person name="Sichtig H."/>
        </authorList>
    </citation>
    <scope>NUCLEOTIDE SEQUENCE [LARGE SCALE GENOMIC DNA]</scope>
    <source>
        <strain evidence="7">FDAARGOS_390</strain>
    </source>
</reference>
<accession>A0A2A7SCB5</accession>
<dbReference type="GO" id="GO:0000160">
    <property type="term" value="P:phosphorelay signal transduction system"/>
    <property type="evidence" value="ECO:0007669"/>
    <property type="project" value="InterPro"/>
</dbReference>
<dbReference type="SMART" id="SM00448">
    <property type="entry name" value="REC"/>
    <property type="match status" value="1"/>
</dbReference>
<evidence type="ECO:0000256" key="3">
    <source>
        <dbReference type="PROSITE-ProRule" id="PRU00169"/>
    </source>
</evidence>
<feature type="domain" description="HTH luxR-type" evidence="4">
    <location>
        <begin position="167"/>
        <end position="232"/>
    </location>
</feature>
<dbReference type="PANTHER" id="PTHR43214:SF17">
    <property type="entry name" value="TRANSCRIPTIONAL REGULATORY PROTEIN RCSB"/>
    <property type="match status" value="1"/>
</dbReference>
<dbReference type="InterPro" id="IPR036388">
    <property type="entry name" value="WH-like_DNA-bd_sf"/>
</dbReference>
<dbReference type="Gene3D" id="3.40.50.2300">
    <property type="match status" value="1"/>
</dbReference>
<evidence type="ECO:0000259" key="4">
    <source>
        <dbReference type="PROSITE" id="PS50043"/>
    </source>
</evidence>
<dbReference type="Gene3D" id="1.10.10.10">
    <property type="entry name" value="Winged helix-like DNA-binding domain superfamily/Winged helix DNA-binding domain"/>
    <property type="match status" value="1"/>
</dbReference>
<comment type="caution">
    <text evidence="6">The sequence shown here is derived from an EMBL/GenBank/DDBJ whole genome shotgun (WGS) entry which is preliminary data.</text>
</comment>
<dbReference type="InterPro" id="IPR001789">
    <property type="entry name" value="Sig_transdc_resp-reg_receiver"/>
</dbReference>
<proteinExistence type="predicted"/>
<dbReference type="AlphaFoldDB" id="A0A2A7SCB5"/>
<organism evidence="6 7">
    <name type="scientific">Burkholderia gladioli</name>
    <name type="common">Pseudomonas marginata</name>
    <name type="synonym">Phytomonas marginata</name>
    <dbReference type="NCBI Taxonomy" id="28095"/>
    <lineage>
        <taxon>Bacteria</taxon>
        <taxon>Pseudomonadati</taxon>
        <taxon>Pseudomonadota</taxon>
        <taxon>Betaproteobacteria</taxon>
        <taxon>Burkholderiales</taxon>
        <taxon>Burkholderiaceae</taxon>
        <taxon>Burkholderia</taxon>
    </lineage>
</organism>
<protein>
    <submittedName>
        <fullName evidence="6">DNA-binding response regulator</fullName>
    </submittedName>
</protein>
<dbReference type="Pfam" id="PF00072">
    <property type="entry name" value="Response_reg"/>
    <property type="match status" value="1"/>
</dbReference>
<keyword evidence="1" id="KW-0597">Phosphoprotein</keyword>
<dbReference type="SUPFAM" id="SSF52172">
    <property type="entry name" value="CheY-like"/>
    <property type="match status" value="1"/>
</dbReference>
<keyword evidence="2 6" id="KW-0238">DNA-binding</keyword>
<gene>
    <name evidence="6" type="ORF">CRM94_02840</name>
</gene>